<comment type="caution">
    <text evidence="1">The sequence shown here is derived from an EMBL/GenBank/DDBJ whole genome shotgun (WGS) entry which is preliminary data.</text>
</comment>
<accession>A0ACC1JB26</accession>
<dbReference type="Proteomes" id="UP001150603">
    <property type="component" value="Unassembled WGS sequence"/>
</dbReference>
<protein>
    <submittedName>
        <fullName evidence="1">Uncharacterized protein</fullName>
    </submittedName>
</protein>
<sequence>MKEILGSRGYGVLLSIFRLVYCTMNCQTEANEDDYHAHEHGHEHGHSHGNGHDHDHDHDPEDLGFADSLFSKILISNTTCLNESEPNSIHGVFKPHHLRLDTQNYVESECDEELLIHVPFNGMVKLKSILLWGGAGSSAPKHMKVFANRDDLDFDNVNDTTCTQEWELVEGARQPVEYPTRIAKFNSVRSLTIFLPDNFGADETTVYYLGFRGEWTELRENPLITVYELRPNVADHKTPADELLGHNSVV</sequence>
<keyword evidence="2" id="KW-1185">Reference proteome</keyword>
<evidence type="ECO:0000313" key="1">
    <source>
        <dbReference type="EMBL" id="KAJ1945040.1"/>
    </source>
</evidence>
<gene>
    <name evidence="1" type="ORF">FBU59_002432</name>
</gene>
<dbReference type="EMBL" id="JANBPW010001326">
    <property type="protein sequence ID" value="KAJ1945040.1"/>
    <property type="molecule type" value="Genomic_DNA"/>
</dbReference>
<organism evidence="1 2">
    <name type="scientific">Linderina macrospora</name>
    <dbReference type="NCBI Taxonomy" id="4868"/>
    <lineage>
        <taxon>Eukaryota</taxon>
        <taxon>Fungi</taxon>
        <taxon>Fungi incertae sedis</taxon>
        <taxon>Zoopagomycota</taxon>
        <taxon>Kickxellomycotina</taxon>
        <taxon>Kickxellomycetes</taxon>
        <taxon>Kickxellales</taxon>
        <taxon>Kickxellaceae</taxon>
        <taxon>Linderina</taxon>
    </lineage>
</organism>
<reference evidence="1" key="1">
    <citation type="submission" date="2022-07" db="EMBL/GenBank/DDBJ databases">
        <title>Phylogenomic reconstructions and comparative analyses of Kickxellomycotina fungi.</title>
        <authorList>
            <person name="Reynolds N.K."/>
            <person name="Stajich J.E."/>
            <person name="Barry K."/>
            <person name="Grigoriev I.V."/>
            <person name="Crous P."/>
            <person name="Smith M.E."/>
        </authorList>
    </citation>
    <scope>NUCLEOTIDE SEQUENCE</scope>
    <source>
        <strain evidence="1">NRRL 5244</strain>
    </source>
</reference>
<name>A0ACC1JB26_9FUNG</name>
<evidence type="ECO:0000313" key="2">
    <source>
        <dbReference type="Proteomes" id="UP001150603"/>
    </source>
</evidence>
<proteinExistence type="predicted"/>